<reference evidence="1" key="1">
    <citation type="submission" date="2014-11" db="EMBL/GenBank/DDBJ databases">
        <authorList>
            <person name="Amaro Gonzalez C."/>
        </authorList>
    </citation>
    <scope>NUCLEOTIDE SEQUENCE</scope>
</reference>
<name>A0A0E9XWI3_ANGAN</name>
<sequence length="30" mass="3546">MNTMSSTYKINHKSVLKAPTHEIWTFVFMC</sequence>
<protein>
    <submittedName>
        <fullName evidence="1">Uncharacterized protein</fullName>
    </submittedName>
</protein>
<accession>A0A0E9XWI3</accession>
<proteinExistence type="predicted"/>
<reference evidence="1" key="2">
    <citation type="journal article" date="2015" name="Fish Shellfish Immunol.">
        <title>Early steps in the European eel (Anguilla anguilla)-Vibrio vulnificus interaction in the gills: Role of the RtxA13 toxin.</title>
        <authorList>
            <person name="Callol A."/>
            <person name="Pajuelo D."/>
            <person name="Ebbesson L."/>
            <person name="Teles M."/>
            <person name="MacKenzie S."/>
            <person name="Amaro C."/>
        </authorList>
    </citation>
    <scope>NUCLEOTIDE SEQUENCE</scope>
</reference>
<organism evidence="1">
    <name type="scientific">Anguilla anguilla</name>
    <name type="common">European freshwater eel</name>
    <name type="synonym">Muraena anguilla</name>
    <dbReference type="NCBI Taxonomy" id="7936"/>
    <lineage>
        <taxon>Eukaryota</taxon>
        <taxon>Metazoa</taxon>
        <taxon>Chordata</taxon>
        <taxon>Craniata</taxon>
        <taxon>Vertebrata</taxon>
        <taxon>Euteleostomi</taxon>
        <taxon>Actinopterygii</taxon>
        <taxon>Neopterygii</taxon>
        <taxon>Teleostei</taxon>
        <taxon>Anguilliformes</taxon>
        <taxon>Anguillidae</taxon>
        <taxon>Anguilla</taxon>
    </lineage>
</organism>
<evidence type="ECO:0000313" key="1">
    <source>
        <dbReference type="EMBL" id="JAI07083.1"/>
    </source>
</evidence>
<dbReference type="AlphaFoldDB" id="A0A0E9XWI3"/>
<dbReference type="EMBL" id="GBXM01001495">
    <property type="protein sequence ID" value="JAI07083.1"/>
    <property type="molecule type" value="Transcribed_RNA"/>
</dbReference>